<evidence type="ECO:0000256" key="6">
    <source>
        <dbReference type="ARBA" id="ARBA00042896"/>
    </source>
</evidence>
<dbReference type="Pfam" id="PF07732">
    <property type="entry name" value="Cu-oxidase_3"/>
    <property type="match status" value="1"/>
</dbReference>
<keyword evidence="9" id="KW-0732">Signal</keyword>
<keyword evidence="3" id="KW-0560">Oxidoreductase</keyword>
<evidence type="ECO:0000256" key="7">
    <source>
        <dbReference type="ARBA" id="ARBA00043090"/>
    </source>
</evidence>
<evidence type="ECO:0000256" key="8">
    <source>
        <dbReference type="ARBA" id="ARBA00048092"/>
    </source>
</evidence>
<dbReference type="CDD" id="cd04232">
    <property type="entry name" value="CuRO_1_CueO_FtsP"/>
    <property type="match status" value="1"/>
</dbReference>
<organism evidence="13 14">
    <name type="scientific">Klebsiella oxytoca</name>
    <dbReference type="NCBI Taxonomy" id="571"/>
    <lineage>
        <taxon>Bacteria</taxon>
        <taxon>Pseudomonadati</taxon>
        <taxon>Pseudomonadota</taxon>
        <taxon>Gammaproteobacteria</taxon>
        <taxon>Enterobacterales</taxon>
        <taxon>Enterobacteriaceae</taxon>
        <taxon>Klebsiella/Raoultella group</taxon>
        <taxon>Klebsiella</taxon>
    </lineage>
</organism>
<dbReference type="Proteomes" id="UP000427108">
    <property type="component" value="Chromosome"/>
</dbReference>
<keyword evidence="2" id="KW-0479">Metal-binding</keyword>
<comment type="catalytic activity">
    <reaction evidence="8">
        <text>4 Cu(+) + O2 + 4 H(+) = 4 Cu(2+) + 2 H2O</text>
        <dbReference type="Rhea" id="RHEA:30083"/>
        <dbReference type="ChEBI" id="CHEBI:15377"/>
        <dbReference type="ChEBI" id="CHEBI:15378"/>
        <dbReference type="ChEBI" id="CHEBI:15379"/>
        <dbReference type="ChEBI" id="CHEBI:29036"/>
        <dbReference type="ChEBI" id="CHEBI:49552"/>
        <dbReference type="EC" id="1.16.3.4"/>
    </reaction>
    <physiologicalReaction direction="left-to-right" evidence="8">
        <dbReference type="Rhea" id="RHEA:30084"/>
    </physiologicalReaction>
</comment>
<dbReference type="Pfam" id="PF07731">
    <property type="entry name" value="Cu-oxidase_2"/>
    <property type="match status" value="1"/>
</dbReference>
<proteinExistence type="predicted"/>
<dbReference type="CDD" id="cd13867">
    <property type="entry name" value="CuRO_2_CueO_FtsP"/>
    <property type="match status" value="1"/>
</dbReference>
<dbReference type="InterPro" id="IPR001117">
    <property type="entry name" value="Cu-oxidase_2nd"/>
</dbReference>
<dbReference type="AlphaFoldDB" id="A0A6B8MQF7"/>
<dbReference type="SUPFAM" id="SSF49503">
    <property type="entry name" value="Cupredoxins"/>
    <property type="match status" value="3"/>
</dbReference>
<dbReference type="InterPro" id="IPR002355">
    <property type="entry name" value="Cu_oxidase_Cu_BS"/>
</dbReference>
<evidence type="ECO:0000256" key="4">
    <source>
        <dbReference type="ARBA" id="ARBA00038978"/>
    </source>
</evidence>
<gene>
    <name evidence="13" type="primary">cueO</name>
    <name evidence="13" type="ORF">GJ746_04580</name>
</gene>
<dbReference type="InterPro" id="IPR011707">
    <property type="entry name" value="Cu-oxidase-like_N"/>
</dbReference>
<evidence type="ECO:0000313" key="14">
    <source>
        <dbReference type="Proteomes" id="UP000427108"/>
    </source>
</evidence>
<dbReference type="Gene3D" id="2.60.40.420">
    <property type="entry name" value="Cupredoxins - blue copper proteins"/>
    <property type="match status" value="3"/>
</dbReference>
<evidence type="ECO:0000259" key="11">
    <source>
        <dbReference type="Pfam" id="PF07731"/>
    </source>
</evidence>
<feature type="domain" description="Plastocyanin-like" evidence="10">
    <location>
        <begin position="227"/>
        <end position="289"/>
    </location>
</feature>
<dbReference type="InterPro" id="IPR006311">
    <property type="entry name" value="TAT_signal"/>
</dbReference>
<evidence type="ECO:0000256" key="2">
    <source>
        <dbReference type="ARBA" id="ARBA00022723"/>
    </source>
</evidence>
<feature type="domain" description="Plastocyanin-like" evidence="11">
    <location>
        <begin position="409"/>
        <end position="534"/>
    </location>
</feature>
<name>A0A6B8MQF7_KLEOX</name>
<dbReference type="EMBL" id="CP046115">
    <property type="protein sequence ID" value="QGN36613.1"/>
    <property type="molecule type" value="Genomic_DNA"/>
</dbReference>
<feature type="signal peptide" evidence="9">
    <location>
        <begin position="1"/>
        <end position="28"/>
    </location>
</feature>
<sequence>MQRREFLKLTAALGVTSALPLWSRTVFAASRPSLPVPELLTADARNRISLTIQAGKTQFGSHLATTWGYNGSLLGPALQLKQGEAATIDIHNRLAEETTVHWHGLEVAGEVDGGPQGVIAAGGSRTVTFTPTQRAATCWFHPHQHGKTGRQVAMGLAGLVLIADAESERLLLPKQWGIDDIPVIVQDKKFTAQGEIDYQLDIMSAAVGWFGDTLLTNGTLYPEHAAPRGWLRLRLLNGCNARSLNFSTSDRRPMYVVASDGGFLAEPVKVNELPVLMGERFEVLVDTSDGKPFDLITLPVSQMGMAITPFDKPQPVLRIQPLTIQASGKLPDVLVAMPALPFLQGLTQRTLQLSMDPMLDMMGMQALMQKYGDQAMSGMDHGAMMNHADMGNMNNMNHGDMAHMNHGDMGQMKQSNKGFDFHNANRINGKAFDMNVPMFSAAKGQYERWVISGKGDMMLHPFHIHGTQFRILSENGKAPAAHRSGWKDTVRVDGDVSEVLVKFDHDAPKEFAYMAHCHLLEHEDTGMMLGFTVEGGIS</sequence>
<evidence type="ECO:0000256" key="9">
    <source>
        <dbReference type="SAM" id="SignalP"/>
    </source>
</evidence>
<dbReference type="CDD" id="cd13890">
    <property type="entry name" value="CuRO_3_CueO_FtsP"/>
    <property type="match status" value="1"/>
</dbReference>
<dbReference type="InterPro" id="IPR008972">
    <property type="entry name" value="Cupredoxin"/>
</dbReference>
<dbReference type="PROSITE" id="PS00080">
    <property type="entry name" value="MULTICOPPER_OXIDASE2"/>
    <property type="match status" value="1"/>
</dbReference>
<reference evidence="13 14" key="1">
    <citation type="submission" date="2019-11" db="EMBL/GenBank/DDBJ databases">
        <title>Isolation and Application of One Kind of P-Hydroxybenzoic Acid Degrading Bacterium in Mitigating Cropping Obstacle of Cucumber.</title>
        <authorList>
            <person name="Wu F."/>
            <person name="An Y."/>
        </authorList>
    </citation>
    <scope>NUCLEOTIDE SEQUENCE [LARGE SCALE GENOMIC DNA]</scope>
    <source>
        <strain evidence="13 14">P620</strain>
    </source>
</reference>
<dbReference type="InterPro" id="IPR011706">
    <property type="entry name" value="Cu-oxidase_C"/>
</dbReference>
<dbReference type="PANTHER" id="PTHR48267:SF1">
    <property type="entry name" value="BILIRUBIN OXIDASE"/>
    <property type="match status" value="1"/>
</dbReference>
<dbReference type="FunFam" id="2.60.40.420:FF:000039">
    <property type="entry name" value="Blue copper oxidase CueO"/>
    <property type="match status" value="1"/>
</dbReference>
<dbReference type="GO" id="GO:0005507">
    <property type="term" value="F:copper ion binding"/>
    <property type="evidence" value="ECO:0007669"/>
    <property type="project" value="InterPro"/>
</dbReference>
<dbReference type="RefSeq" id="WP_154679129.1">
    <property type="nucleotide sequence ID" value="NZ_CP046115.1"/>
</dbReference>
<comment type="subunit">
    <text evidence="1">Monomer.</text>
</comment>
<evidence type="ECO:0000259" key="10">
    <source>
        <dbReference type="Pfam" id="PF00394"/>
    </source>
</evidence>
<feature type="chain" id="PRO_5025617731" description="Multicopper oxidase CueO" evidence="9">
    <location>
        <begin position="29"/>
        <end position="538"/>
    </location>
</feature>
<protein>
    <recommendedName>
        <fullName evidence="5">Multicopper oxidase CueO</fullName>
        <ecNumber evidence="4">1.16.3.4</ecNumber>
    </recommendedName>
    <alternativeName>
        <fullName evidence="6">Copper efflux oxidase</fullName>
    </alternativeName>
    <alternativeName>
        <fullName evidence="7">Cuprous oxidase</fullName>
    </alternativeName>
</protein>
<evidence type="ECO:0000256" key="1">
    <source>
        <dbReference type="ARBA" id="ARBA00011245"/>
    </source>
</evidence>
<evidence type="ECO:0000259" key="12">
    <source>
        <dbReference type="Pfam" id="PF07732"/>
    </source>
</evidence>
<dbReference type="EC" id="1.16.3.4" evidence="4"/>
<dbReference type="PANTHER" id="PTHR48267">
    <property type="entry name" value="CUPREDOXIN SUPERFAMILY PROTEIN"/>
    <property type="match status" value="1"/>
</dbReference>
<evidence type="ECO:0000313" key="13">
    <source>
        <dbReference type="EMBL" id="QGN36613.1"/>
    </source>
</evidence>
<feature type="domain" description="Plastocyanin-like" evidence="12">
    <location>
        <begin position="53"/>
        <end position="166"/>
    </location>
</feature>
<dbReference type="PROSITE" id="PS51318">
    <property type="entry name" value="TAT"/>
    <property type="match status" value="1"/>
</dbReference>
<evidence type="ECO:0000256" key="5">
    <source>
        <dbReference type="ARBA" id="ARBA00041027"/>
    </source>
</evidence>
<dbReference type="NCBIfam" id="NF008205">
    <property type="entry name" value="PRK10965.1"/>
    <property type="match status" value="1"/>
</dbReference>
<dbReference type="GO" id="GO:0016491">
    <property type="term" value="F:oxidoreductase activity"/>
    <property type="evidence" value="ECO:0007669"/>
    <property type="project" value="UniProtKB-KW"/>
</dbReference>
<evidence type="ECO:0000256" key="3">
    <source>
        <dbReference type="ARBA" id="ARBA00023002"/>
    </source>
</evidence>
<dbReference type="Pfam" id="PF00394">
    <property type="entry name" value="Cu-oxidase"/>
    <property type="match status" value="1"/>
</dbReference>
<dbReference type="OrthoDB" id="9757546at2"/>
<accession>A0A6B8MQF7</accession>
<dbReference type="InterPro" id="IPR045087">
    <property type="entry name" value="Cu-oxidase_fam"/>
</dbReference>